<evidence type="ECO:0000313" key="1">
    <source>
        <dbReference type="EMBL" id="BCB81317.1"/>
    </source>
</evidence>
<sequence length="81" mass="8903">MVGYLQSLAYEVALEGVNSHVTKLPLAELQLCQPASYDPYILDHEFERSFPELSFRLTHLWTAMQSAIDTDTAAGASASAN</sequence>
<gene>
    <name evidence="1" type="ORF">Pflav_077270</name>
</gene>
<keyword evidence="2" id="KW-1185">Reference proteome</keyword>
<reference evidence="1 2" key="1">
    <citation type="submission" date="2020-03" db="EMBL/GenBank/DDBJ databases">
        <title>Whole genome shotgun sequence of Phytohabitans flavus NBRC 107702.</title>
        <authorList>
            <person name="Komaki H."/>
            <person name="Tamura T."/>
        </authorList>
    </citation>
    <scope>NUCLEOTIDE SEQUENCE [LARGE SCALE GENOMIC DNA]</scope>
    <source>
        <strain evidence="1 2">NBRC 107702</strain>
    </source>
</reference>
<proteinExistence type="predicted"/>
<name>A0A6F8Y5H7_9ACTN</name>
<reference evidence="1 2" key="2">
    <citation type="submission" date="2020-03" db="EMBL/GenBank/DDBJ databases">
        <authorList>
            <person name="Ichikawa N."/>
            <person name="Kimura A."/>
            <person name="Kitahashi Y."/>
            <person name="Uohara A."/>
        </authorList>
    </citation>
    <scope>NUCLEOTIDE SEQUENCE [LARGE SCALE GENOMIC DNA]</scope>
    <source>
        <strain evidence="1 2">NBRC 107702</strain>
    </source>
</reference>
<protein>
    <submittedName>
        <fullName evidence="1">Uncharacterized protein</fullName>
    </submittedName>
</protein>
<dbReference type="AlphaFoldDB" id="A0A6F8Y5H7"/>
<dbReference type="KEGG" id="pfla:Pflav_077270"/>
<dbReference type="EMBL" id="AP022870">
    <property type="protein sequence ID" value="BCB81317.1"/>
    <property type="molecule type" value="Genomic_DNA"/>
</dbReference>
<evidence type="ECO:0000313" key="2">
    <source>
        <dbReference type="Proteomes" id="UP000502508"/>
    </source>
</evidence>
<accession>A0A6F8Y5H7</accession>
<organism evidence="1 2">
    <name type="scientific">Phytohabitans flavus</name>
    <dbReference type="NCBI Taxonomy" id="1076124"/>
    <lineage>
        <taxon>Bacteria</taxon>
        <taxon>Bacillati</taxon>
        <taxon>Actinomycetota</taxon>
        <taxon>Actinomycetes</taxon>
        <taxon>Micromonosporales</taxon>
        <taxon>Micromonosporaceae</taxon>
    </lineage>
</organism>
<dbReference type="Proteomes" id="UP000502508">
    <property type="component" value="Chromosome"/>
</dbReference>